<keyword evidence="2" id="KW-0472">Membrane</keyword>
<dbReference type="AlphaFoldDB" id="A0A1H0NSL9"/>
<protein>
    <recommendedName>
        <fullName evidence="5">DUF4229 domain-containing protein</fullName>
    </recommendedName>
</protein>
<feature type="region of interest" description="Disordered" evidence="1">
    <location>
        <begin position="1"/>
        <end position="25"/>
    </location>
</feature>
<sequence>MGDREETAAITDVGPDGREVPAPTGPPQLVKWLVLYTVLRIAMLVGLAAALSLVMPFILAALFAVLLALPLAWILFAGVRRRLNEAMAVSTAARRAERERLRSALNGEQE</sequence>
<evidence type="ECO:0000256" key="1">
    <source>
        <dbReference type="SAM" id="MobiDB-lite"/>
    </source>
</evidence>
<evidence type="ECO:0000313" key="4">
    <source>
        <dbReference type="Proteomes" id="UP000198741"/>
    </source>
</evidence>
<evidence type="ECO:0000313" key="3">
    <source>
        <dbReference type="EMBL" id="SDO95576.1"/>
    </source>
</evidence>
<dbReference type="Proteomes" id="UP000198741">
    <property type="component" value="Chromosome I"/>
</dbReference>
<feature type="transmembrane region" description="Helical" evidence="2">
    <location>
        <begin position="57"/>
        <end position="79"/>
    </location>
</feature>
<keyword evidence="4" id="KW-1185">Reference proteome</keyword>
<evidence type="ECO:0000256" key="2">
    <source>
        <dbReference type="SAM" id="Phobius"/>
    </source>
</evidence>
<evidence type="ECO:0008006" key="5">
    <source>
        <dbReference type="Google" id="ProtNLM"/>
    </source>
</evidence>
<reference evidence="3 4" key="1">
    <citation type="submission" date="2016-10" db="EMBL/GenBank/DDBJ databases">
        <authorList>
            <person name="de Groot N.N."/>
        </authorList>
    </citation>
    <scope>NUCLEOTIDE SEQUENCE [LARGE SCALE GENOMIC DNA]</scope>
    <source>
        <strain evidence="4">P4-7,KCTC 19426,CECT 7604</strain>
    </source>
</reference>
<proteinExistence type="predicted"/>
<feature type="transmembrane region" description="Helical" evidence="2">
    <location>
        <begin position="33"/>
        <end position="51"/>
    </location>
</feature>
<accession>A0A1H0NSL9</accession>
<gene>
    <name evidence="3" type="ORF">SAMN04515671_2468</name>
</gene>
<dbReference type="Pfam" id="PF14012">
    <property type="entry name" value="DUF4229"/>
    <property type="match status" value="1"/>
</dbReference>
<dbReference type="STRING" id="1090615.SAMN04515671_2468"/>
<keyword evidence="2" id="KW-0812">Transmembrane</keyword>
<dbReference type="InterPro" id="IPR025323">
    <property type="entry name" value="DUF4229"/>
</dbReference>
<keyword evidence="2" id="KW-1133">Transmembrane helix</keyword>
<name>A0A1H0NSL9_9ACTN</name>
<organism evidence="3 4">
    <name type="scientific">Nakamurella panacisegetis</name>
    <dbReference type="NCBI Taxonomy" id="1090615"/>
    <lineage>
        <taxon>Bacteria</taxon>
        <taxon>Bacillati</taxon>
        <taxon>Actinomycetota</taxon>
        <taxon>Actinomycetes</taxon>
        <taxon>Nakamurellales</taxon>
        <taxon>Nakamurellaceae</taxon>
        <taxon>Nakamurella</taxon>
    </lineage>
</organism>
<dbReference type="EMBL" id="LT629710">
    <property type="protein sequence ID" value="SDO95576.1"/>
    <property type="molecule type" value="Genomic_DNA"/>
</dbReference>